<gene>
    <name evidence="1" type="ORF">AS203_12135</name>
</gene>
<sequence>MRITLSSEAIRTLGGGKALTDYIASIPRIFDSEGEMVYDSRNRIKVFNAPNGVLLNVKRYHVPTHLNRLIYSWGIRKPKGKRAFEYAAMLLAAGIDTPAGLAYFEERNAWGLLGYSYLVTPHLTGRRMLYEMVETGEHDYAGIAAGLADFTARMHEAGFLHLDYSPGNILWSPTVEGYSFSVIDINRMRIGPVSMHDGLRNLRRLWGPKHFFTAIVHRYAVLRGFDPAVSKQFALAQRARFWKRYGRRHDISFQLDL</sequence>
<dbReference type="RefSeq" id="WP_025065357.1">
    <property type="nucleotide sequence ID" value="NZ_CP013195.1"/>
</dbReference>
<proteinExistence type="predicted"/>
<dbReference type="AlphaFoldDB" id="A0A0S2KN72"/>
<evidence type="ECO:0000313" key="2">
    <source>
        <dbReference type="Proteomes" id="UP000056252"/>
    </source>
</evidence>
<dbReference type="Pfam" id="PF06293">
    <property type="entry name" value="Kdo"/>
    <property type="match status" value="1"/>
</dbReference>
<dbReference type="STRING" id="76123.AS203_12135"/>
<keyword evidence="2" id="KW-1185">Reference proteome</keyword>
<dbReference type="Proteomes" id="UP000056252">
    <property type="component" value="Chromosome"/>
</dbReference>
<protein>
    <recommendedName>
        <fullName evidence="3">Tyrosine protein kinase</fullName>
    </recommendedName>
</protein>
<reference evidence="2" key="1">
    <citation type="submission" date="2015-11" db="EMBL/GenBank/DDBJ databases">
        <authorList>
            <person name="Holder M.E."/>
            <person name="Ajami N.J."/>
            <person name="Petrosino J.F."/>
        </authorList>
    </citation>
    <scope>NUCLEOTIDE SEQUENCE [LARGE SCALE GENOMIC DNA]</scope>
    <source>
        <strain evidence="2">F0113</strain>
    </source>
</reference>
<dbReference type="InterPro" id="IPR011009">
    <property type="entry name" value="Kinase-like_dom_sf"/>
</dbReference>
<dbReference type="EMBL" id="CP013195">
    <property type="protein sequence ID" value="ALO49735.1"/>
    <property type="molecule type" value="Genomic_DNA"/>
</dbReference>
<organism evidence="1 2">
    <name type="scientific">Hoylesella enoeca</name>
    <dbReference type="NCBI Taxonomy" id="76123"/>
    <lineage>
        <taxon>Bacteria</taxon>
        <taxon>Pseudomonadati</taxon>
        <taxon>Bacteroidota</taxon>
        <taxon>Bacteroidia</taxon>
        <taxon>Bacteroidales</taxon>
        <taxon>Prevotellaceae</taxon>
        <taxon>Hoylesella</taxon>
    </lineage>
</organism>
<dbReference type="OrthoDB" id="9773772at2"/>
<dbReference type="eggNOG" id="COG3642">
    <property type="taxonomic scope" value="Bacteria"/>
</dbReference>
<evidence type="ECO:0008006" key="3">
    <source>
        <dbReference type="Google" id="ProtNLM"/>
    </source>
</evidence>
<dbReference type="KEGG" id="peo:AS203_12135"/>
<dbReference type="SUPFAM" id="SSF56112">
    <property type="entry name" value="Protein kinase-like (PK-like)"/>
    <property type="match status" value="1"/>
</dbReference>
<name>A0A0S2KN72_9BACT</name>
<accession>A0A0S2KN72</accession>
<evidence type="ECO:0000313" key="1">
    <source>
        <dbReference type="EMBL" id="ALO49735.1"/>
    </source>
</evidence>